<reference evidence="2" key="1">
    <citation type="submission" date="2021-03" db="EMBL/GenBank/DDBJ databases">
        <authorList>
            <person name="Tagirdzhanova G."/>
        </authorList>
    </citation>
    <scope>NUCLEOTIDE SEQUENCE</scope>
</reference>
<gene>
    <name evidence="2" type="ORF">ALECFALPRED_007300</name>
</gene>
<dbReference type="EMBL" id="CAJPDR010000478">
    <property type="protein sequence ID" value="CAF9937587.1"/>
    <property type="molecule type" value="Genomic_DNA"/>
</dbReference>
<sequence>MFSHRGFPQSTLLAFLCLCAGIFLQATASPLAVTSLEISNLVKRYEGTPSGKIGDGGPDTSDYETDAQIAAAFKAPEGSLVFFSGIGPNQAPYNFAQSLDPQGAILRGAFTPGFVTRGKPQRSLQWFQDFLDRTSGYFADQAVAAGNPVYFVGRFDGVVNSCSIWVRIELPTLLAGGIDITLVDYTNPSNQMPYPAPVLGRRDEIDGVEKRAQDYCFDWQGDEEDPTDPDSTPPIGLDYYPGWCVAHVVQYQKNEGAPDSTGGTSNYRFDIKIHDDQDELVGELYYADAPGGQGVDVDSALPAVLIVTAENVDSDPVQFAYNGASWDSNAAQCSVGGYDSGSRNMDCGFTC</sequence>
<dbReference type="Proteomes" id="UP000664203">
    <property type="component" value="Unassembled WGS sequence"/>
</dbReference>
<dbReference type="OrthoDB" id="2119228at2759"/>
<evidence type="ECO:0000313" key="2">
    <source>
        <dbReference type="EMBL" id="CAF9937587.1"/>
    </source>
</evidence>
<name>A0A8H3G6B8_9LECA</name>
<evidence type="ECO:0000313" key="3">
    <source>
        <dbReference type="Proteomes" id="UP000664203"/>
    </source>
</evidence>
<keyword evidence="3" id="KW-1185">Reference proteome</keyword>
<feature type="chain" id="PRO_5034116917" evidence="1">
    <location>
        <begin position="29"/>
        <end position="351"/>
    </location>
</feature>
<comment type="caution">
    <text evidence="2">The sequence shown here is derived from an EMBL/GenBank/DDBJ whole genome shotgun (WGS) entry which is preliminary data.</text>
</comment>
<keyword evidence="1" id="KW-0732">Signal</keyword>
<protein>
    <submittedName>
        <fullName evidence="2">Uncharacterized protein</fullName>
    </submittedName>
</protein>
<accession>A0A8H3G6B8</accession>
<organism evidence="2 3">
    <name type="scientific">Alectoria fallacina</name>
    <dbReference type="NCBI Taxonomy" id="1903189"/>
    <lineage>
        <taxon>Eukaryota</taxon>
        <taxon>Fungi</taxon>
        <taxon>Dikarya</taxon>
        <taxon>Ascomycota</taxon>
        <taxon>Pezizomycotina</taxon>
        <taxon>Lecanoromycetes</taxon>
        <taxon>OSLEUM clade</taxon>
        <taxon>Lecanoromycetidae</taxon>
        <taxon>Lecanorales</taxon>
        <taxon>Lecanorineae</taxon>
        <taxon>Parmeliaceae</taxon>
        <taxon>Alectoria</taxon>
    </lineage>
</organism>
<dbReference type="AlphaFoldDB" id="A0A8H3G6B8"/>
<evidence type="ECO:0000256" key="1">
    <source>
        <dbReference type="SAM" id="SignalP"/>
    </source>
</evidence>
<feature type="signal peptide" evidence="1">
    <location>
        <begin position="1"/>
        <end position="28"/>
    </location>
</feature>
<proteinExistence type="predicted"/>